<dbReference type="AlphaFoldDB" id="A0A3N2R5C1"/>
<feature type="transmembrane region" description="Helical" evidence="8">
    <location>
        <begin position="143"/>
        <end position="168"/>
    </location>
</feature>
<dbReference type="Proteomes" id="UP000268016">
    <property type="component" value="Unassembled WGS sequence"/>
</dbReference>
<evidence type="ECO:0000256" key="4">
    <source>
        <dbReference type="ARBA" id="ARBA00022475"/>
    </source>
</evidence>
<feature type="transmembrane region" description="Helical" evidence="8">
    <location>
        <begin position="82"/>
        <end position="100"/>
    </location>
</feature>
<accession>A0A3N2R5C1</accession>
<feature type="transmembrane region" description="Helical" evidence="8">
    <location>
        <begin position="180"/>
        <end position="199"/>
    </location>
</feature>
<comment type="subcellular location">
    <subcellularLocation>
        <location evidence="1 8">Cell membrane</location>
        <topology evidence="1 8">Multi-pass membrane protein</topology>
    </subcellularLocation>
</comment>
<reference evidence="9 10" key="1">
    <citation type="submission" date="2018-10" db="EMBL/GenBank/DDBJ databases">
        <title>Histidinibacterium lentulum gen. nov., sp. nov., a marine bacterium from the culture broth of Picochlorum sp. 122.</title>
        <authorList>
            <person name="Wang G."/>
        </authorList>
    </citation>
    <scope>NUCLEOTIDE SEQUENCE [LARGE SCALE GENOMIC DNA]</scope>
    <source>
        <strain evidence="9 10">B17</strain>
    </source>
</reference>
<protein>
    <recommendedName>
        <fullName evidence="8">Probable membrane transporter protein</fullName>
    </recommendedName>
</protein>
<dbReference type="Pfam" id="PF01925">
    <property type="entry name" value="TauE"/>
    <property type="match status" value="1"/>
</dbReference>
<organism evidence="9 10">
    <name type="scientific">Histidinibacterium lentulum</name>
    <dbReference type="NCBI Taxonomy" id="2480588"/>
    <lineage>
        <taxon>Bacteria</taxon>
        <taxon>Pseudomonadati</taxon>
        <taxon>Pseudomonadota</taxon>
        <taxon>Alphaproteobacteria</taxon>
        <taxon>Rhodobacterales</taxon>
        <taxon>Paracoccaceae</taxon>
        <taxon>Histidinibacterium</taxon>
    </lineage>
</organism>
<evidence type="ECO:0000256" key="6">
    <source>
        <dbReference type="ARBA" id="ARBA00022989"/>
    </source>
</evidence>
<name>A0A3N2R5C1_9RHOB</name>
<evidence type="ECO:0000256" key="7">
    <source>
        <dbReference type="ARBA" id="ARBA00023136"/>
    </source>
</evidence>
<sequence length="255" mass="26925">MEPLTDLLPLSLILFSIGVTLVAGVVKGAVGFAMPLIMVSGMGMMLEPQLVVAGVILPILLANGLQVVRAGLQGALEAVREFWAYILIVCTMILISAQFLTILPADAIFLALGATVTLLCAIQLLGLRIIIPPAWRRSMSFVAGFLSGAIGGLAGTWGPTTLLYLVAVETPKVRQITVQGVIYGLGSVMLLLGHLRSGVLNGQTVWFSALLIVPALAGMAVGFRIQDRIDQETFRTATLAVLLIAGLNLVRRGLV</sequence>
<dbReference type="GO" id="GO:0005886">
    <property type="term" value="C:plasma membrane"/>
    <property type="evidence" value="ECO:0007669"/>
    <property type="project" value="UniProtKB-SubCell"/>
</dbReference>
<dbReference type="OrthoDB" id="9800873at2"/>
<feature type="transmembrane region" description="Helical" evidence="8">
    <location>
        <begin position="107"/>
        <end position="131"/>
    </location>
</feature>
<evidence type="ECO:0000256" key="5">
    <source>
        <dbReference type="ARBA" id="ARBA00022692"/>
    </source>
</evidence>
<keyword evidence="3" id="KW-0813">Transport</keyword>
<dbReference type="RefSeq" id="WP_123642217.1">
    <property type="nucleotide sequence ID" value="NZ_ML119084.1"/>
</dbReference>
<gene>
    <name evidence="9" type="ORF">EAT49_10270</name>
</gene>
<evidence type="ECO:0000313" key="9">
    <source>
        <dbReference type="EMBL" id="ROU02695.1"/>
    </source>
</evidence>
<dbReference type="InterPro" id="IPR052017">
    <property type="entry name" value="TSUP"/>
</dbReference>
<evidence type="ECO:0000256" key="8">
    <source>
        <dbReference type="RuleBase" id="RU363041"/>
    </source>
</evidence>
<keyword evidence="5 8" id="KW-0812">Transmembrane</keyword>
<proteinExistence type="inferred from homology"/>
<feature type="transmembrane region" description="Helical" evidence="8">
    <location>
        <begin position="12"/>
        <end position="38"/>
    </location>
</feature>
<dbReference type="InterPro" id="IPR002781">
    <property type="entry name" value="TM_pro_TauE-like"/>
</dbReference>
<dbReference type="PANTHER" id="PTHR30269">
    <property type="entry name" value="TRANSMEMBRANE PROTEIN YFCA"/>
    <property type="match status" value="1"/>
</dbReference>
<keyword evidence="10" id="KW-1185">Reference proteome</keyword>
<evidence type="ECO:0000256" key="1">
    <source>
        <dbReference type="ARBA" id="ARBA00004651"/>
    </source>
</evidence>
<comment type="caution">
    <text evidence="9">The sequence shown here is derived from an EMBL/GenBank/DDBJ whole genome shotgun (WGS) entry which is preliminary data.</text>
</comment>
<keyword evidence="7 8" id="KW-0472">Membrane</keyword>
<dbReference type="EMBL" id="RDRB01000004">
    <property type="protein sequence ID" value="ROU02695.1"/>
    <property type="molecule type" value="Genomic_DNA"/>
</dbReference>
<evidence type="ECO:0000256" key="2">
    <source>
        <dbReference type="ARBA" id="ARBA00009142"/>
    </source>
</evidence>
<feature type="transmembrane region" description="Helical" evidence="8">
    <location>
        <begin position="50"/>
        <end position="70"/>
    </location>
</feature>
<feature type="transmembrane region" description="Helical" evidence="8">
    <location>
        <begin position="205"/>
        <end position="225"/>
    </location>
</feature>
<keyword evidence="4 8" id="KW-1003">Cell membrane</keyword>
<comment type="similarity">
    <text evidence="2 8">Belongs to the 4-toluene sulfonate uptake permease (TSUP) (TC 2.A.102) family.</text>
</comment>
<evidence type="ECO:0000313" key="10">
    <source>
        <dbReference type="Proteomes" id="UP000268016"/>
    </source>
</evidence>
<feature type="transmembrane region" description="Helical" evidence="8">
    <location>
        <begin position="237"/>
        <end position="254"/>
    </location>
</feature>
<evidence type="ECO:0000256" key="3">
    <source>
        <dbReference type="ARBA" id="ARBA00022448"/>
    </source>
</evidence>
<keyword evidence="6 8" id="KW-1133">Transmembrane helix</keyword>
<dbReference type="PANTHER" id="PTHR30269:SF32">
    <property type="entry name" value="MEMBRANE TRANSPORTER PROTEIN-RELATED"/>
    <property type="match status" value="1"/>
</dbReference>